<evidence type="ECO:0000256" key="2">
    <source>
        <dbReference type="ARBA" id="ARBA00008392"/>
    </source>
</evidence>
<comment type="cofactor">
    <cofactor evidence="1">
        <name>pyridoxal 5'-phosphate</name>
        <dbReference type="ChEBI" id="CHEBI:597326"/>
    </cofactor>
</comment>
<comment type="similarity">
    <text evidence="2">Belongs to the class-II pyridoxal-phosphate-dependent aminotransferase family.</text>
</comment>
<dbReference type="AlphaFoldDB" id="A0A2M7IF95"/>
<protein>
    <submittedName>
        <fullName evidence="6">Glycine C-acetyltransferase</fullName>
        <ecNumber evidence="6">2.3.1.29</ecNumber>
    </submittedName>
</protein>
<dbReference type="Gene3D" id="3.40.640.10">
    <property type="entry name" value="Type I PLP-dependent aspartate aminotransferase-like (Major domain)"/>
    <property type="match status" value="1"/>
</dbReference>
<sequence>MSKKILSDLRETLKQLEEQGLYKRERILSSPQGVEIRLVGGQVVLNFCANNYLGLANDPRLIKAARETIEKWGYGLSSVRFICGTQEIHKELERKISEFLGTEDAILYAACFDANGGVFEPFFDADSAIISDELNHASIIDGVRLSKAVRLRYKHSDMSELENHLRETAGRKYRIIVTDGVFSMDGDIANLKEICGLAEKYDALVMVDDSHATGYIGPTGR</sequence>
<comment type="caution">
    <text evidence="6">The sequence shown here is derived from an EMBL/GenBank/DDBJ whole genome shotgun (WGS) entry which is preliminary data.</text>
</comment>
<accession>A0A2M7IF95</accession>
<dbReference type="EC" id="2.3.1.29" evidence="6"/>
<evidence type="ECO:0000259" key="5">
    <source>
        <dbReference type="Pfam" id="PF00155"/>
    </source>
</evidence>
<feature type="domain" description="Aminotransferase class I/classII large" evidence="5">
    <location>
        <begin position="44"/>
        <end position="217"/>
    </location>
</feature>
<evidence type="ECO:0000313" key="7">
    <source>
        <dbReference type="Proteomes" id="UP000231280"/>
    </source>
</evidence>
<reference evidence="7" key="1">
    <citation type="submission" date="2017-09" db="EMBL/GenBank/DDBJ databases">
        <title>Depth-based differentiation of microbial function through sediment-hosted aquifers and enrichment of novel symbionts in the deep terrestrial subsurface.</title>
        <authorList>
            <person name="Probst A.J."/>
            <person name="Ladd B."/>
            <person name="Jarett J.K."/>
            <person name="Geller-Mcgrath D.E."/>
            <person name="Sieber C.M.K."/>
            <person name="Emerson J.B."/>
            <person name="Anantharaman K."/>
            <person name="Thomas B.C."/>
            <person name="Malmstrom R."/>
            <person name="Stieglmeier M."/>
            <person name="Klingl A."/>
            <person name="Woyke T."/>
            <person name="Ryan C.M."/>
            <person name="Banfield J.F."/>
        </authorList>
    </citation>
    <scope>NUCLEOTIDE SEQUENCE [LARGE SCALE GENOMIC DNA]</scope>
</reference>
<keyword evidence="3 6" id="KW-0808">Transferase</keyword>
<feature type="non-terminal residue" evidence="6">
    <location>
        <position position="221"/>
    </location>
</feature>
<dbReference type="InterPro" id="IPR015422">
    <property type="entry name" value="PyrdxlP-dep_Trfase_small"/>
</dbReference>
<dbReference type="Gene3D" id="3.90.1150.10">
    <property type="entry name" value="Aspartate Aminotransferase, domain 1"/>
    <property type="match status" value="1"/>
</dbReference>
<dbReference type="Pfam" id="PF00155">
    <property type="entry name" value="Aminotran_1_2"/>
    <property type="match status" value="1"/>
</dbReference>
<evidence type="ECO:0000256" key="1">
    <source>
        <dbReference type="ARBA" id="ARBA00001933"/>
    </source>
</evidence>
<evidence type="ECO:0000313" key="6">
    <source>
        <dbReference type="EMBL" id="PIW75175.1"/>
    </source>
</evidence>
<dbReference type="GO" id="GO:0030170">
    <property type="term" value="F:pyridoxal phosphate binding"/>
    <property type="evidence" value="ECO:0007669"/>
    <property type="project" value="InterPro"/>
</dbReference>
<dbReference type="GO" id="GO:0005829">
    <property type="term" value="C:cytosol"/>
    <property type="evidence" value="ECO:0007669"/>
    <property type="project" value="TreeGrafter"/>
</dbReference>
<name>A0A2M7IF95_9BACT</name>
<dbReference type="PANTHER" id="PTHR13693:SF102">
    <property type="entry name" value="2-AMINO-3-KETOBUTYRATE COENZYME A LIGASE, MITOCHONDRIAL"/>
    <property type="match status" value="1"/>
</dbReference>
<dbReference type="GO" id="GO:0008890">
    <property type="term" value="F:glycine C-acetyltransferase activity"/>
    <property type="evidence" value="ECO:0007669"/>
    <property type="project" value="UniProtKB-EC"/>
</dbReference>
<dbReference type="InterPro" id="IPR015424">
    <property type="entry name" value="PyrdxlP-dep_Trfase"/>
</dbReference>
<evidence type="ECO:0000256" key="4">
    <source>
        <dbReference type="ARBA" id="ARBA00023315"/>
    </source>
</evidence>
<dbReference type="InterPro" id="IPR050087">
    <property type="entry name" value="AON_synthase_class-II"/>
</dbReference>
<gene>
    <name evidence="6" type="ORF">CO002_03495</name>
</gene>
<keyword evidence="4 6" id="KW-0012">Acyltransferase</keyword>
<dbReference type="InterPro" id="IPR015421">
    <property type="entry name" value="PyrdxlP-dep_Trfase_major"/>
</dbReference>
<dbReference type="InterPro" id="IPR004839">
    <property type="entry name" value="Aminotransferase_I/II_large"/>
</dbReference>
<evidence type="ECO:0000256" key="3">
    <source>
        <dbReference type="ARBA" id="ARBA00022679"/>
    </source>
</evidence>
<dbReference type="Proteomes" id="UP000231280">
    <property type="component" value="Unassembled WGS sequence"/>
</dbReference>
<proteinExistence type="inferred from homology"/>
<dbReference type="SUPFAM" id="SSF53383">
    <property type="entry name" value="PLP-dependent transferases"/>
    <property type="match status" value="1"/>
</dbReference>
<dbReference type="PANTHER" id="PTHR13693">
    <property type="entry name" value="CLASS II AMINOTRANSFERASE/8-AMINO-7-OXONONANOATE SYNTHASE"/>
    <property type="match status" value="1"/>
</dbReference>
<dbReference type="EMBL" id="PFGX01000095">
    <property type="protein sequence ID" value="PIW75175.1"/>
    <property type="molecule type" value="Genomic_DNA"/>
</dbReference>
<organism evidence="6 7">
    <name type="scientific">Candidatus Portnoybacteria bacterium CG_4_8_14_3_um_filter_44_10</name>
    <dbReference type="NCBI Taxonomy" id="1974802"/>
    <lineage>
        <taxon>Bacteria</taxon>
        <taxon>Candidatus Portnoyibacteriota</taxon>
    </lineage>
</organism>